<accession>A0A0B1SVU4</accession>
<dbReference type="EMBL" id="KN558032">
    <property type="protein sequence ID" value="KHJ87315.1"/>
    <property type="molecule type" value="Genomic_DNA"/>
</dbReference>
<gene>
    <name evidence="1" type="ORF">OESDEN_12913</name>
</gene>
<reference evidence="1 2" key="1">
    <citation type="submission" date="2014-03" db="EMBL/GenBank/DDBJ databases">
        <title>Draft genome of the hookworm Oesophagostomum dentatum.</title>
        <authorList>
            <person name="Mitreva M."/>
        </authorList>
    </citation>
    <scope>NUCLEOTIDE SEQUENCE [LARGE SCALE GENOMIC DNA]</scope>
    <source>
        <strain evidence="1 2">OD-Hann</strain>
    </source>
</reference>
<evidence type="ECO:0000313" key="2">
    <source>
        <dbReference type="Proteomes" id="UP000053660"/>
    </source>
</evidence>
<protein>
    <submittedName>
        <fullName evidence="1">Uncharacterized protein</fullName>
    </submittedName>
</protein>
<dbReference type="AlphaFoldDB" id="A0A0B1SVU4"/>
<organism evidence="1 2">
    <name type="scientific">Oesophagostomum dentatum</name>
    <name type="common">Nodular worm</name>
    <dbReference type="NCBI Taxonomy" id="61180"/>
    <lineage>
        <taxon>Eukaryota</taxon>
        <taxon>Metazoa</taxon>
        <taxon>Ecdysozoa</taxon>
        <taxon>Nematoda</taxon>
        <taxon>Chromadorea</taxon>
        <taxon>Rhabditida</taxon>
        <taxon>Rhabditina</taxon>
        <taxon>Rhabditomorpha</taxon>
        <taxon>Strongyloidea</taxon>
        <taxon>Strongylidae</taxon>
        <taxon>Oesophagostomum</taxon>
    </lineage>
</organism>
<proteinExistence type="predicted"/>
<evidence type="ECO:0000313" key="1">
    <source>
        <dbReference type="EMBL" id="KHJ87315.1"/>
    </source>
</evidence>
<name>A0A0B1SVU4_OESDE</name>
<keyword evidence="2" id="KW-1185">Reference proteome</keyword>
<dbReference type="Proteomes" id="UP000053660">
    <property type="component" value="Unassembled WGS sequence"/>
</dbReference>
<sequence length="33" mass="3795">MLENSGKKMKKTTSKCRAVPFPILHFVPYLCLI</sequence>